<dbReference type="Pfam" id="PF00532">
    <property type="entry name" value="Peripla_BP_1"/>
    <property type="match status" value="1"/>
</dbReference>
<dbReference type="Proteomes" id="UP000198417">
    <property type="component" value="Unassembled WGS sequence"/>
</dbReference>
<dbReference type="Pfam" id="PF00356">
    <property type="entry name" value="LacI"/>
    <property type="match status" value="1"/>
</dbReference>
<dbReference type="SUPFAM" id="SSF53822">
    <property type="entry name" value="Periplasmic binding protein-like I"/>
    <property type="match status" value="1"/>
</dbReference>
<keyword evidence="2" id="KW-0238">DNA-binding</keyword>
<evidence type="ECO:0000256" key="3">
    <source>
        <dbReference type="ARBA" id="ARBA00023163"/>
    </source>
</evidence>
<evidence type="ECO:0000256" key="1">
    <source>
        <dbReference type="ARBA" id="ARBA00023015"/>
    </source>
</evidence>
<evidence type="ECO:0000256" key="2">
    <source>
        <dbReference type="ARBA" id="ARBA00023125"/>
    </source>
</evidence>
<keyword evidence="1" id="KW-0805">Transcription regulation</keyword>
<evidence type="ECO:0000259" key="4">
    <source>
        <dbReference type="PROSITE" id="PS50932"/>
    </source>
</evidence>
<feature type="domain" description="HTH lacI-type" evidence="4">
    <location>
        <begin position="17"/>
        <end position="71"/>
    </location>
</feature>
<dbReference type="SUPFAM" id="SSF47413">
    <property type="entry name" value="lambda repressor-like DNA-binding domains"/>
    <property type="match status" value="1"/>
</dbReference>
<dbReference type="PROSITE" id="PS50932">
    <property type="entry name" value="HTH_LACI_2"/>
    <property type="match status" value="1"/>
</dbReference>
<reference evidence="5 6" key="1">
    <citation type="submission" date="2017-06" db="EMBL/GenBank/DDBJ databases">
        <authorList>
            <person name="Kim H.J."/>
            <person name="Triplett B.A."/>
        </authorList>
    </citation>
    <scope>NUCLEOTIDE SEQUENCE [LARGE SCALE GENOMIC DNA]</scope>
    <source>
        <strain evidence="5 6">DSM 29052</strain>
    </source>
</reference>
<protein>
    <submittedName>
        <fullName evidence="5">Transcriptional regulator, LacI family</fullName>
    </submittedName>
</protein>
<dbReference type="CDD" id="cd01392">
    <property type="entry name" value="HTH_LacI"/>
    <property type="match status" value="1"/>
</dbReference>
<dbReference type="InterPro" id="IPR028082">
    <property type="entry name" value="Peripla_BP_I"/>
</dbReference>
<keyword evidence="3" id="KW-0804">Transcription</keyword>
<dbReference type="EMBL" id="FZNN01000004">
    <property type="protein sequence ID" value="SNR40636.1"/>
    <property type="molecule type" value="Genomic_DNA"/>
</dbReference>
<dbReference type="InterPro" id="IPR000843">
    <property type="entry name" value="HTH_LacI"/>
</dbReference>
<dbReference type="InterPro" id="IPR010982">
    <property type="entry name" value="Lambda_DNA-bd_dom_sf"/>
</dbReference>
<sequence length="366" mass="39363">MAIHMDQKAAVQNRARVRISDVSQALGLTKSTVSRALNDYPDISENTRNRVRRMADKMGYQPLSSAQSIRTGLSKSLGLVIQVADHDAQRPFLAEFLSGLSQGASALGWTLTIAAADGPKATLEMFQSMIRDRKVDGFILPRTQVDDPRIDLLRDARVPFVLFGRSPDPSDCAWHDVLGEDAMQDAVRHLVGLGHRSIGFINGGMQYTYGPLRLNGYLAAMEAAGLPVIPQHMAQDAVTMDDGAAAAMSILSTQQPPTAILCAVDMSALGVYRTAARLGLRIGSDLSVIAYDGIQDGAHVVPPLATYAVDYTTAGRKLSALLIRRIKGEAPEALRETVQAKFLNRGSAGSPAQTSTQMAQTIAQHL</sequence>
<keyword evidence="6" id="KW-1185">Reference proteome</keyword>
<dbReference type="PANTHER" id="PTHR30146">
    <property type="entry name" value="LACI-RELATED TRANSCRIPTIONAL REPRESSOR"/>
    <property type="match status" value="1"/>
</dbReference>
<dbReference type="InterPro" id="IPR001761">
    <property type="entry name" value="Peripla_BP/Lac1_sug-bd_dom"/>
</dbReference>
<evidence type="ECO:0000313" key="5">
    <source>
        <dbReference type="EMBL" id="SNR40636.1"/>
    </source>
</evidence>
<proteinExistence type="predicted"/>
<name>A0A238W291_9RHOB</name>
<dbReference type="Gene3D" id="3.40.50.2300">
    <property type="match status" value="2"/>
</dbReference>
<dbReference type="GO" id="GO:0000976">
    <property type="term" value="F:transcription cis-regulatory region binding"/>
    <property type="evidence" value="ECO:0007669"/>
    <property type="project" value="TreeGrafter"/>
</dbReference>
<accession>A0A238W291</accession>
<evidence type="ECO:0000313" key="6">
    <source>
        <dbReference type="Proteomes" id="UP000198417"/>
    </source>
</evidence>
<dbReference type="AlphaFoldDB" id="A0A238W291"/>
<dbReference type="Gene3D" id="1.10.260.40">
    <property type="entry name" value="lambda repressor-like DNA-binding domains"/>
    <property type="match status" value="1"/>
</dbReference>
<dbReference type="CDD" id="cd20010">
    <property type="entry name" value="PBP1_AglR-like"/>
    <property type="match status" value="1"/>
</dbReference>
<organism evidence="5 6">
    <name type="scientific">Puniceibacterium sediminis</name>
    <dbReference type="NCBI Taxonomy" id="1608407"/>
    <lineage>
        <taxon>Bacteria</taxon>
        <taxon>Pseudomonadati</taxon>
        <taxon>Pseudomonadota</taxon>
        <taxon>Alphaproteobacteria</taxon>
        <taxon>Rhodobacterales</taxon>
        <taxon>Paracoccaceae</taxon>
        <taxon>Puniceibacterium</taxon>
    </lineage>
</organism>
<gene>
    <name evidence="5" type="ORF">SAMN06265370_10480</name>
</gene>
<dbReference type="SMART" id="SM00354">
    <property type="entry name" value="HTH_LACI"/>
    <property type="match status" value="1"/>
</dbReference>
<dbReference type="PANTHER" id="PTHR30146:SF109">
    <property type="entry name" value="HTH-TYPE TRANSCRIPTIONAL REGULATOR GALS"/>
    <property type="match status" value="1"/>
</dbReference>
<dbReference type="GO" id="GO:0003700">
    <property type="term" value="F:DNA-binding transcription factor activity"/>
    <property type="evidence" value="ECO:0007669"/>
    <property type="project" value="TreeGrafter"/>
</dbReference>